<organism evidence="2 3">
    <name type="scientific">Achromobacter deleyi</name>
    <dbReference type="NCBI Taxonomy" id="1353891"/>
    <lineage>
        <taxon>Bacteria</taxon>
        <taxon>Pseudomonadati</taxon>
        <taxon>Pseudomonadota</taxon>
        <taxon>Betaproteobacteria</taxon>
        <taxon>Burkholderiales</taxon>
        <taxon>Alcaligenaceae</taxon>
        <taxon>Achromobacter</taxon>
    </lineage>
</organism>
<feature type="transmembrane region" description="Helical" evidence="1">
    <location>
        <begin position="18"/>
        <end position="39"/>
    </location>
</feature>
<dbReference type="EMBL" id="CP065997">
    <property type="protein sequence ID" value="QQB34523.1"/>
    <property type="molecule type" value="Genomic_DNA"/>
</dbReference>
<protein>
    <submittedName>
        <fullName evidence="2">Uncharacterized protein</fullName>
    </submittedName>
</protein>
<gene>
    <name evidence="2" type="ORF">I6I07_28740</name>
</gene>
<name>A0A7T4E2F1_9BURK</name>
<keyword evidence="1" id="KW-1133">Transmembrane helix</keyword>
<keyword evidence="1" id="KW-0472">Membrane</keyword>
<accession>A0A7T4E2F1</accession>
<evidence type="ECO:0000313" key="2">
    <source>
        <dbReference type="EMBL" id="QQB34523.1"/>
    </source>
</evidence>
<keyword evidence="1" id="KW-0812">Transmembrane</keyword>
<feature type="transmembrane region" description="Helical" evidence="1">
    <location>
        <begin position="79"/>
        <end position="98"/>
    </location>
</feature>
<sequence>MTGPATHGASRIAQRGQALVLGMMLAATVSMALAMLYVLGRTVEARARLIHAADAAAYSGALEQARQLNFLAYVNRTQIAHQIAMVHLVTLGASLSFAHTLADQRRRNNPPARLLSTLFGRDIGLAYGAARAAPEAQAALMRVYAEHDRVVHQVLEAGAASAVAGLPAARERLMRAVLRENYSVAGASGRTGSVGPKVDVPTIHLLSDGWPEFIQHRAARPGSALRSAVEQAAGRYGFLGSRDGTRVNPAIVNAQCPLARHQLRRRGATWLGADGRWGALDTQSFHSQRFNRWAGCYYREYAMGWGVVSEPGSAGPQGLEYVENPPGDFTSQDFWQWVKRATTWDLRGGTGNPLANSHAMAQMQPWPGLGLPGYYEVPSARGADPLRFAMVVSVAHDGLGEVDAAAPRSGPRGAGADLGGQLRVTSAAETYFARPEPRTDGREQPPTLFLPYWQARLASVTAEEAVQARETP</sequence>
<evidence type="ECO:0000256" key="1">
    <source>
        <dbReference type="SAM" id="Phobius"/>
    </source>
</evidence>
<evidence type="ECO:0000313" key="3">
    <source>
        <dbReference type="Proteomes" id="UP000595231"/>
    </source>
</evidence>
<reference evidence="2 3" key="1">
    <citation type="submission" date="2020-12" db="EMBL/GenBank/DDBJ databases">
        <title>FDA dAtabase for Regulatory Grade micrObial Sequences (FDA-ARGOS): Supporting development and validation of Infectious Disease Dx tests.</title>
        <authorList>
            <person name="Sproer C."/>
            <person name="Gronow S."/>
            <person name="Severitt S."/>
            <person name="Schroder I."/>
            <person name="Tallon L."/>
            <person name="Sadzewicz L."/>
            <person name="Zhao X."/>
            <person name="Boylan J."/>
            <person name="Ott S."/>
            <person name="Bowen H."/>
            <person name="Vavikolanu K."/>
            <person name="Mehta A."/>
            <person name="Aluvathingal J."/>
            <person name="Nadendla S."/>
            <person name="Lowell S."/>
            <person name="Myers T."/>
            <person name="Yan Y."/>
            <person name="Sichtig H."/>
        </authorList>
    </citation>
    <scope>NUCLEOTIDE SEQUENCE [LARGE SCALE GENOMIC DNA]</scope>
    <source>
        <strain evidence="2 3">FDAARGOS_1050</strain>
    </source>
</reference>
<dbReference type="AlphaFoldDB" id="A0A7T4E2F1"/>
<dbReference type="Proteomes" id="UP000595231">
    <property type="component" value="Chromosome"/>
</dbReference>
<dbReference type="RefSeq" id="WP_198484663.1">
    <property type="nucleotide sequence ID" value="NZ_CP065997.1"/>
</dbReference>
<proteinExistence type="predicted"/>